<evidence type="ECO:0000313" key="8">
    <source>
        <dbReference type="Proteomes" id="UP000501466"/>
    </source>
</evidence>
<protein>
    <submittedName>
        <fullName evidence="7">Cyclopropane-fatty-acyl-phospholipid synthase</fullName>
    </submittedName>
</protein>
<evidence type="ECO:0000256" key="1">
    <source>
        <dbReference type="ARBA" id="ARBA00010815"/>
    </source>
</evidence>
<evidence type="ECO:0000256" key="2">
    <source>
        <dbReference type="ARBA" id="ARBA00022603"/>
    </source>
</evidence>
<dbReference type="RefSeq" id="WP_173291002.1">
    <property type="nucleotide sequence ID" value="NZ_AP021888.1"/>
</dbReference>
<dbReference type="GO" id="GO:0008168">
    <property type="term" value="F:methyltransferase activity"/>
    <property type="evidence" value="ECO:0007669"/>
    <property type="project" value="UniProtKB-KW"/>
</dbReference>
<feature type="active site" evidence="6">
    <location>
        <position position="388"/>
    </location>
</feature>
<dbReference type="SUPFAM" id="SSF53335">
    <property type="entry name" value="S-adenosyl-L-methionine-dependent methyltransferases"/>
    <property type="match status" value="1"/>
</dbReference>
<keyword evidence="4" id="KW-0949">S-adenosyl-L-methionine</keyword>
<evidence type="ECO:0000256" key="3">
    <source>
        <dbReference type="ARBA" id="ARBA00022679"/>
    </source>
</evidence>
<keyword evidence="8" id="KW-1185">Reference proteome</keyword>
<dbReference type="Gene3D" id="3.40.50.150">
    <property type="entry name" value="Vaccinia Virus protein VP39"/>
    <property type="match status" value="1"/>
</dbReference>
<dbReference type="InterPro" id="IPR050723">
    <property type="entry name" value="CFA/CMAS"/>
</dbReference>
<dbReference type="InterPro" id="IPR003333">
    <property type="entry name" value="CMAS"/>
</dbReference>
<dbReference type="GO" id="GO:0008610">
    <property type="term" value="P:lipid biosynthetic process"/>
    <property type="evidence" value="ECO:0007669"/>
    <property type="project" value="InterPro"/>
</dbReference>
<evidence type="ECO:0000313" key="7">
    <source>
        <dbReference type="EMBL" id="BBP43175.1"/>
    </source>
</evidence>
<dbReference type="PANTHER" id="PTHR43667">
    <property type="entry name" value="CYCLOPROPANE-FATTY-ACYL-PHOSPHOLIPID SYNTHASE"/>
    <property type="match status" value="1"/>
</dbReference>
<dbReference type="Pfam" id="PF02353">
    <property type="entry name" value="CMAS"/>
    <property type="match status" value="1"/>
</dbReference>
<reference evidence="8" key="1">
    <citation type="submission" date="2019-11" db="EMBL/GenBank/DDBJ databases">
        <title>Isolation and characterization of two novel species in the genus Thiomicrorhabdus.</title>
        <authorList>
            <person name="Mochizuki J."/>
            <person name="Kojima H."/>
            <person name="Fukui M."/>
        </authorList>
    </citation>
    <scope>NUCLEOTIDE SEQUENCE [LARGE SCALE GENOMIC DNA]</scope>
    <source>
        <strain evidence="8">AkT22</strain>
    </source>
</reference>
<dbReference type="EMBL" id="AP021888">
    <property type="protein sequence ID" value="BBP43175.1"/>
    <property type="molecule type" value="Genomic_DNA"/>
</dbReference>
<dbReference type="InterPro" id="IPR029063">
    <property type="entry name" value="SAM-dependent_MTases_sf"/>
</dbReference>
<comment type="similarity">
    <text evidence="1">Belongs to the CFA/CMAS family.</text>
</comment>
<organism evidence="7 8">
    <name type="scientific">Thiosulfativibrio zosterae</name>
    <dbReference type="NCBI Taxonomy" id="2675053"/>
    <lineage>
        <taxon>Bacteria</taxon>
        <taxon>Pseudomonadati</taxon>
        <taxon>Pseudomonadota</taxon>
        <taxon>Gammaproteobacteria</taxon>
        <taxon>Thiotrichales</taxon>
        <taxon>Piscirickettsiaceae</taxon>
        <taxon>Thiosulfativibrio</taxon>
    </lineage>
</organism>
<dbReference type="AlphaFoldDB" id="A0A6F8PM60"/>
<dbReference type="CDD" id="cd02440">
    <property type="entry name" value="AdoMet_MTases"/>
    <property type="match status" value="1"/>
</dbReference>
<evidence type="ECO:0000256" key="5">
    <source>
        <dbReference type="ARBA" id="ARBA00023098"/>
    </source>
</evidence>
<accession>A0A6F8PM60</accession>
<keyword evidence="5" id="KW-0443">Lipid metabolism</keyword>
<gene>
    <name evidence="7" type="ORF">THMIRHAT_09210</name>
</gene>
<sequence>MLKTLSQTKASWLERLVHPSLIKKFILNLPFKHIQTGSITLSLYGETHRFEGKESGRHAELAIHNPLRTYWLLKTQGELGFAQAYFEHALDTHSLYQLMHLASDNQAVFNKLLSNKALNLWQLWQHRSRHNSVQNSRKNISYHYDLGNDFYSRWLDNTMSYSSAIFDNEHTTLEAAQHRKYQRLLDALRIEEGDKLLEIGCGWGGLMEAALKRGAHVKGLTLSEEQQKYAIQRLESQADESHFEVALQDYRHEAQQYDHIVSIEMFEAVGKEYWHSYFEQLQNCLKPHGKAALQIITIDESVADSYQADVDFIQTYIFPGGLLPSLTQLRNLATQHGFWVDDVYAFGQDYAKTCQLWKHDFNQQGEMLQNMGFDRKFQKMWNYYLDYCTVGFETGRISVHQLVLSKMTPESK</sequence>
<evidence type="ECO:0000256" key="4">
    <source>
        <dbReference type="ARBA" id="ARBA00022691"/>
    </source>
</evidence>
<dbReference type="GO" id="GO:0032259">
    <property type="term" value="P:methylation"/>
    <property type="evidence" value="ECO:0007669"/>
    <property type="project" value="UniProtKB-KW"/>
</dbReference>
<proteinExistence type="inferred from homology"/>
<keyword evidence="2" id="KW-0489">Methyltransferase</keyword>
<keyword evidence="3" id="KW-0808">Transferase</keyword>
<dbReference type="PIRSF" id="PIRSF003085">
    <property type="entry name" value="CMAS"/>
    <property type="match status" value="1"/>
</dbReference>
<dbReference type="PANTHER" id="PTHR43667:SF2">
    <property type="entry name" value="FATTY ACID C-METHYL TRANSFERASE"/>
    <property type="match status" value="1"/>
</dbReference>
<dbReference type="KEGG" id="tzo:THMIRHAT_09210"/>
<dbReference type="Proteomes" id="UP000501466">
    <property type="component" value="Chromosome"/>
</dbReference>
<evidence type="ECO:0000256" key="6">
    <source>
        <dbReference type="PIRSR" id="PIRSR003085-1"/>
    </source>
</evidence>
<name>A0A6F8PM60_9GAMM</name>